<evidence type="ECO:0000313" key="4">
    <source>
        <dbReference type="EMBL" id="EIJ34299.1"/>
    </source>
</evidence>
<dbReference type="Pfam" id="PF08308">
    <property type="entry name" value="PEGA"/>
    <property type="match status" value="1"/>
</dbReference>
<evidence type="ECO:0000259" key="3">
    <source>
        <dbReference type="Pfam" id="PF08308"/>
    </source>
</evidence>
<keyword evidence="2" id="KW-0732">Signal</keyword>
<accession>A0A656HGI0</accession>
<dbReference type="AlphaFoldDB" id="A0A656HGI0"/>
<feature type="chain" id="PRO_5024787329" description="PEGA domain-containing protein" evidence="2">
    <location>
        <begin position="39"/>
        <end position="219"/>
    </location>
</feature>
<dbReference type="Proteomes" id="UP000005317">
    <property type="component" value="Unassembled WGS sequence"/>
</dbReference>
<dbReference type="OrthoDB" id="6126039at2"/>
<evidence type="ECO:0000256" key="2">
    <source>
        <dbReference type="SAM" id="SignalP"/>
    </source>
</evidence>
<reference evidence="5" key="1">
    <citation type="journal article" date="2011" name="Stand. Genomic Sci.">
        <title>Genome sequence of the filamentous, gliding Thiothrix nivea neotype strain (JP2(T)).</title>
        <authorList>
            <person name="Lapidus A."/>
            <person name="Nolan M."/>
            <person name="Lucas S."/>
            <person name="Glavina Del Rio T."/>
            <person name="Tice H."/>
            <person name="Cheng J.F."/>
            <person name="Tapia R."/>
            <person name="Han C."/>
            <person name="Goodwin L."/>
            <person name="Pitluck S."/>
            <person name="Liolios K."/>
            <person name="Pagani I."/>
            <person name="Ivanova N."/>
            <person name="Huntemann M."/>
            <person name="Mavromatis K."/>
            <person name="Mikhailova N."/>
            <person name="Pati A."/>
            <person name="Chen A."/>
            <person name="Palaniappan K."/>
            <person name="Land M."/>
            <person name="Brambilla E.M."/>
            <person name="Rohde M."/>
            <person name="Abt B."/>
            <person name="Verbarg S."/>
            <person name="Goker M."/>
            <person name="Bristow J."/>
            <person name="Eisen J.A."/>
            <person name="Markowitz V."/>
            <person name="Hugenholtz P."/>
            <person name="Kyrpides N.C."/>
            <person name="Klenk H.P."/>
            <person name="Woyke T."/>
        </authorList>
    </citation>
    <scope>NUCLEOTIDE SEQUENCE [LARGE SCALE GENOMIC DNA]</scope>
    <source>
        <strain evidence="5">ATCC 35100 / DSM 5205 / JP2</strain>
    </source>
</reference>
<dbReference type="InterPro" id="IPR013229">
    <property type="entry name" value="PEGA"/>
</dbReference>
<proteinExistence type="predicted"/>
<sequence length="219" mass="24065" precursor="true">MQAMKRRKIFMQNFVPNSHRVLSLFLLGLLVCSASVNAKTIEEMEADAIKQKQEQDALTKPKKTAPEPPKPKPIQTYALTVKTEPTNATVSIRNIQPKYRDGIQLEPGKYHIRVSASGYQTQDKWIELGKANRTMTVALNKLPPPPEPVVAAPVTPAPAPVAQPQPAYPSVTTAQNRIAGRYIDHGNGTITDSQTRLMWKKCSEGQSGNACSSEAATYK</sequence>
<feature type="region of interest" description="Disordered" evidence="1">
    <location>
        <begin position="52"/>
        <end position="74"/>
    </location>
</feature>
<protein>
    <recommendedName>
        <fullName evidence="3">PEGA domain-containing protein</fullName>
    </recommendedName>
</protein>
<organism evidence="4 5">
    <name type="scientific">Thiothrix nivea (strain ATCC 35100 / DSM 5205 / JP2)</name>
    <dbReference type="NCBI Taxonomy" id="870187"/>
    <lineage>
        <taxon>Bacteria</taxon>
        <taxon>Pseudomonadati</taxon>
        <taxon>Pseudomonadota</taxon>
        <taxon>Gammaproteobacteria</taxon>
        <taxon>Thiotrichales</taxon>
        <taxon>Thiotrichaceae</taxon>
        <taxon>Thiothrix</taxon>
    </lineage>
</organism>
<feature type="domain" description="PEGA" evidence="3">
    <location>
        <begin position="77"/>
        <end position="139"/>
    </location>
</feature>
<evidence type="ECO:0000313" key="5">
    <source>
        <dbReference type="Proteomes" id="UP000005317"/>
    </source>
</evidence>
<name>A0A656HGI0_THINJ</name>
<dbReference type="EMBL" id="JH651384">
    <property type="protein sequence ID" value="EIJ34299.1"/>
    <property type="molecule type" value="Genomic_DNA"/>
</dbReference>
<evidence type="ECO:0000256" key="1">
    <source>
        <dbReference type="SAM" id="MobiDB-lite"/>
    </source>
</evidence>
<feature type="signal peptide" evidence="2">
    <location>
        <begin position="1"/>
        <end position="38"/>
    </location>
</feature>
<keyword evidence="5" id="KW-1185">Reference proteome</keyword>
<gene>
    <name evidence="4" type="ORF">Thini_1716</name>
</gene>